<keyword evidence="4" id="KW-1185">Reference proteome</keyword>
<dbReference type="PANTHER" id="PTHR37302">
    <property type="entry name" value="SLR1116 PROTEIN"/>
    <property type="match status" value="1"/>
</dbReference>
<name>A0ABR7RY99_AQUAC</name>
<dbReference type="RefSeq" id="WP_187804451.1">
    <property type="nucleotide sequence ID" value="NZ_LZEU01000001.1"/>
</dbReference>
<comment type="caution">
    <text evidence="3">The sequence shown here is derived from an EMBL/GenBank/DDBJ whole genome shotgun (WGS) entry which is preliminary data.</text>
</comment>
<dbReference type="InterPro" id="IPR034660">
    <property type="entry name" value="DinB/YfiT-like"/>
</dbReference>
<evidence type="ECO:0000256" key="2">
    <source>
        <dbReference type="ARBA" id="ARBA00022723"/>
    </source>
</evidence>
<gene>
    <name evidence="3" type="ORF">A9179_03315</name>
</gene>
<sequence>MHGALQTHLQRLLAYHGWAYARLLTALNTLDEAQYRAPCGLFFGSIHGTLNHLAVVDRIWLARVRGEAPPFTQLDVEAVSERAAMESFLQVGVAAWHNQLDGLTDVELLTPIAYCNMAGEPFQRPLLDIVSHLVNHGTHHRGQITAALTALGQPAPKLDYIYALTELP</sequence>
<dbReference type="EMBL" id="LZEU01000001">
    <property type="protein sequence ID" value="MBC9249301.1"/>
    <property type="molecule type" value="Genomic_DNA"/>
</dbReference>
<comment type="similarity">
    <text evidence="1">Belongs to the DinB family.</text>
</comment>
<keyword evidence="2" id="KW-0479">Metal-binding</keyword>
<evidence type="ECO:0000313" key="4">
    <source>
        <dbReference type="Proteomes" id="UP000744555"/>
    </source>
</evidence>
<evidence type="ECO:0000256" key="1">
    <source>
        <dbReference type="ARBA" id="ARBA00008635"/>
    </source>
</evidence>
<dbReference type="InterPro" id="IPR007837">
    <property type="entry name" value="DinB"/>
</dbReference>
<dbReference type="Pfam" id="PF05163">
    <property type="entry name" value="DinB"/>
    <property type="match status" value="1"/>
</dbReference>
<dbReference type="Proteomes" id="UP000744555">
    <property type="component" value="Unassembled WGS sequence"/>
</dbReference>
<dbReference type="Gene3D" id="1.20.120.450">
    <property type="entry name" value="dinb family like domain"/>
    <property type="match status" value="1"/>
</dbReference>
<organism evidence="3 4">
    <name type="scientific">Aquipseudomonas alcaligenes</name>
    <name type="common">Pseudomonas alcaligenes</name>
    <dbReference type="NCBI Taxonomy" id="43263"/>
    <lineage>
        <taxon>Bacteria</taxon>
        <taxon>Pseudomonadati</taxon>
        <taxon>Pseudomonadota</taxon>
        <taxon>Gammaproteobacteria</taxon>
        <taxon>Pseudomonadales</taxon>
        <taxon>Pseudomonadaceae</taxon>
        <taxon>Aquipseudomonas</taxon>
    </lineage>
</organism>
<evidence type="ECO:0000313" key="3">
    <source>
        <dbReference type="EMBL" id="MBC9249301.1"/>
    </source>
</evidence>
<reference evidence="3 4" key="1">
    <citation type="submission" date="2016-06" db="EMBL/GenBank/DDBJ databases">
        <authorList>
            <person name="Ramos C."/>
            <person name="Pintado A."/>
            <person name="Crespo-Gomez J.I."/>
        </authorList>
    </citation>
    <scope>NUCLEOTIDE SEQUENCE [LARGE SCALE GENOMIC DNA]</scope>
    <source>
        <strain evidence="3 4">AVO110</strain>
    </source>
</reference>
<accession>A0ABR7RY99</accession>
<proteinExistence type="inferred from homology"/>
<dbReference type="SUPFAM" id="SSF109854">
    <property type="entry name" value="DinB/YfiT-like putative metalloenzymes"/>
    <property type="match status" value="1"/>
</dbReference>
<protein>
    <submittedName>
        <fullName evidence="3">Damage-inducible protein DinB</fullName>
    </submittedName>
</protein>
<dbReference type="PANTHER" id="PTHR37302:SF3">
    <property type="entry name" value="DAMAGE-INDUCIBLE PROTEIN DINB"/>
    <property type="match status" value="1"/>
</dbReference>